<dbReference type="InterPro" id="IPR003593">
    <property type="entry name" value="AAA+_ATPase"/>
</dbReference>
<dbReference type="PANTHER" id="PTHR42939">
    <property type="entry name" value="ABC TRANSPORTER ATP-BINDING PROTEIN ALBC-RELATED"/>
    <property type="match status" value="1"/>
</dbReference>
<dbReference type="CDD" id="cd03230">
    <property type="entry name" value="ABC_DR_subfamily_A"/>
    <property type="match status" value="1"/>
</dbReference>
<evidence type="ECO:0000259" key="4">
    <source>
        <dbReference type="PROSITE" id="PS50893"/>
    </source>
</evidence>
<evidence type="ECO:0000313" key="6">
    <source>
        <dbReference type="Proteomes" id="UP000442535"/>
    </source>
</evidence>
<feature type="domain" description="ABC transporter" evidence="4">
    <location>
        <begin position="13"/>
        <end position="242"/>
    </location>
</feature>
<dbReference type="InterPro" id="IPR027417">
    <property type="entry name" value="P-loop_NTPase"/>
</dbReference>
<proteinExistence type="predicted"/>
<protein>
    <submittedName>
        <fullName evidence="5">ABC transporter ATP-binding protein</fullName>
    </submittedName>
</protein>
<keyword evidence="1" id="KW-0813">Transport</keyword>
<dbReference type="EMBL" id="VUMY01000005">
    <property type="protein sequence ID" value="MST49318.1"/>
    <property type="molecule type" value="Genomic_DNA"/>
</dbReference>
<sequence>MPASAAFADKVITNAIEIEGLTKRLGTFELGPLNLNIPRGTFVGLIGENGAGKSTTIKCLHGILEPDGGGVEVLGHDPLHDNPAYKARVGFVFDDLYLPENFMMKQVERFNKYLYGEAWQSEVFAGFVKRFGLPAKKTIKKFSRGMKMKLGLACALSHGAELLILDEPTSGLDPVVRDEVLDILLEFLQDENHTVLFSSHILSDLEKAADYIAFIHEGKLLLMEPKDEMKERYALLQGSADQIAALDPKAILGRRHTEFGDTLLVRRDKVPAGLTLEKPSIEDIMVYLIKGAQK</sequence>
<evidence type="ECO:0000256" key="1">
    <source>
        <dbReference type="ARBA" id="ARBA00022448"/>
    </source>
</evidence>
<organism evidence="5 6">
    <name type="scientific">Mobiluncus porci</name>
    <dbReference type="NCBI Taxonomy" id="2652278"/>
    <lineage>
        <taxon>Bacteria</taxon>
        <taxon>Bacillati</taxon>
        <taxon>Actinomycetota</taxon>
        <taxon>Actinomycetes</taxon>
        <taxon>Actinomycetales</taxon>
        <taxon>Actinomycetaceae</taxon>
        <taxon>Mobiluncus</taxon>
    </lineage>
</organism>
<dbReference type="PANTHER" id="PTHR42939:SF3">
    <property type="entry name" value="ABC TRANSPORTER ATP-BINDING COMPONENT"/>
    <property type="match status" value="1"/>
</dbReference>
<dbReference type="SUPFAM" id="SSF52540">
    <property type="entry name" value="P-loop containing nucleoside triphosphate hydrolases"/>
    <property type="match status" value="1"/>
</dbReference>
<keyword evidence="2" id="KW-0547">Nucleotide-binding</keyword>
<evidence type="ECO:0000256" key="3">
    <source>
        <dbReference type="ARBA" id="ARBA00022840"/>
    </source>
</evidence>
<keyword evidence="6" id="KW-1185">Reference proteome</keyword>
<dbReference type="Proteomes" id="UP000442535">
    <property type="component" value="Unassembled WGS sequence"/>
</dbReference>
<dbReference type="Pfam" id="PF00005">
    <property type="entry name" value="ABC_tran"/>
    <property type="match status" value="1"/>
</dbReference>
<dbReference type="Gene3D" id="3.40.50.300">
    <property type="entry name" value="P-loop containing nucleotide triphosphate hydrolases"/>
    <property type="match status" value="1"/>
</dbReference>
<dbReference type="PROSITE" id="PS50893">
    <property type="entry name" value="ABC_TRANSPORTER_2"/>
    <property type="match status" value="1"/>
</dbReference>
<evidence type="ECO:0000313" key="5">
    <source>
        <dbReference type="EMBL" id="MST49318.1"/>
    </source>
</evidence>
<dbReference type="GO" id="GO:0016887">
    <property type="term" value="F:ATP hydrolysis activity"/>
    <property type="evidence" value="ECO:0007669"/>
    <property type="project" value="InterPro"/>
</dbReference>
<dbReference type="InterPro" id="IPR003439">
    <property type="entry name" value="ABC_transporter-like_ATP-bd"/>
</dbReference>
<dbReference type="AlphaFoldDB" id="A0A7K0K1M4"/>
<keyword evidence="3 5" id="KW-0067">ATP-binding</keyword>
<gene>
    <name evidence="5" type="ORF">FYJ63_03560</name>
</gene>
<reference evidence="5 6" key="1">
    <citation type="submission" date="2019-08" db="EMBL/GenBank/DDBJ databases">
        <title>In-depth cultivation of the pig gut microbiome towards novel bacterial diversity and tailored functional studies.</title>
        <authorList>
            <person name="Wylensek D."/>
            <person name="Hitch T.C.A."/>
            <person name="Clavel T."/>
        </authorList>
    </citation>
    <scope>NUCLEOTIDE SEQUENCE [LARGE SCALE GENOMIC DNA]</scope>
    <source>
        <strain evidence="5 6">RF-GAM-744-WT-7</strain>
    </source>
</reference>
<evidence type="ECO:0000256" key="2">
    <source>
        <dbReference type="ARBA" id="ARBA00022741"/>
    </source>
</evidence>
<dbReference type="GO" id="GO:0005524">
    <property type="term" value="F:ATP binding"/>
    <property type="evidence" value="ECO:0007669"/>
    <property type="project" value="UniProtKB-KW"/>
</dbReference>
<dbReference type="SMART" id="SM00382">
    <property type="entry name" value="AAA"/>
    <property type="match status" value="1"/>
</dbReference>
<comment type="caution">
    <text evidence="5">The sequence shown here is derived from an EMBL/GenBank/DDBJ whole genome shotgun (WGS) entry which is preliminary data.</text>
</comment>
<dbReference type="InterPro" id="IPR051782">
    <property type="entry name" value="ABC_Transporter_VariousFunc"/>
</dbReference>
<name>A0A7K0K1M4_9ACTO</name>
<accession>A0A7K0K1M4</accession>